<feature type="region of interest" description="Disordered" evidence="9">
    <location>
        <begin position="1"/>
        <end position="34"/>
    </location>
</feature>
<feature type="binding site" evidence="7">
    <location>
        <begin position="191"/>
        <end position="198"/>
    </location>
    <ligand>
        <name>ATP</name>
        <dbReference type="ChEBI" id="CHEBI:30616"/>
    </ligand>
</feature>
<dbReference type="GO" id="GO:0007018">
    <property type="term" value="P:microtubule-based movement"/>
    <property type="evidence" value="ECO:0007669"/>
    <property type="project" value="InterPro"/>
</dbReference>
<feature type="compositionally biased region" description="Basic and acidic residues" evidence="9">
    <location>
        <begin position="690"/>
        <end position="701"/>
    </location>
</feature>
<evidence type="ECO:0000256" key="1">
    <source>
        <dbReference type="ARBA" id="ARBA00022701"/>
    </source>
</evidence>
<dbReference type="SUPFAM" id="SSF52540">
    <property type="entry name" value="P-loop containing nucleoside triphosphate hydrolases"/>
    <property type="match status" value="1"/>
</dbReference>
<dbReference type="InterPro" id="IPR001752">
    <property type="entry name" value="Kinesin_motor_dom"/>
</dbReference>
<evidence type="ECO:0000256" key="2">
    <source>
        <dbReference type="ARBA" id="ARBA00022741"/>
    </source>
</evidence>
<dbReference type="InterPro" id="IPR027417">
    <property type="entry name" value="P-loop_NTPase"/>
</dbReference>
<keyword evidence="1 8" id="KW-0493">Microtubule</keyword>
<dbReference type="AlphaFoldDB" id="A0A7S0KNI2"/>
<feature type="region of interest" description="Disordered" evidence="9">
    <location>
        <begin position="681"/>
        <end position="788"/>
    </location>
</feature>
<dbReference type="GO" id="GO:0008017">
    <property type="term" value="F:microtubule binding"/>
    <property type="evidence" value="ECO:0007669"/>
    <property type="project" value="InterPro"/>
</dbReference>
<proteinExistence type="inferred from homology"/>
<evidence type="ECO:0000256" key="3">
    <source>
        <dbReference type="ARBA" id="ARBA00022840"/>
    </source>
</evidence>
<organism evidence="11">
    <name type="scientific">Ostreococcus mediterraneus</name>
    <dbReference type="NCBI Taxonomy" id="1486918"/>
    <lineage>
        <taxon>Eukaryota</taxon>
        <taxon>Viridiplantae</taxon>
        <taxon>Chlorophyta</taxon>
        <taxon>Mamiellophyceae</taxon>
        <taxon>Mamiellales</taxon>
        <taxon>Bathycoccaceae</taxon>
        <taxon>Ostreococcus</taxon>
    </lineage>
</organism>
<gene>
    <name evidence="11" type="ORF">OMED0929_LOCUS6484</name>
</gene>
<dbReference type="PROSITE" id="PS50067">
    <property type="entry name" value="KINESIN_MOTOR_2"/>
    <property type="match status" value="1"/>
</dbReference>
<dbReference type="PANTHER" id="PTHR47968:SF29">
    <property type="entry name" value="KINESIN-LIKE PROTEIN"/>
    <property type="match status" value="1"/>
</dbReference>
<sequence length="867" mass="95225">MRHRDDASPASPRERFSEGSRQPSASTSSGSIYVRVPALHRRGASSDTRGLSATFESQTTKLLVAVRTRPVERDVETAAGETAAGTSSTWMNASSNAVTLTNSTQSLSGCVHRMPTRSILRVVNRDTVVVMDPDEEKPYLDHVQGRTKSRRYTFDVAFSGTASNAEVYEATGKGLISSVVNGMNSTVFAYGATGSGKTHTMIGNYDEPGMMFLSLVDIFNQIDAMKEEYEFEVSCSYLEVYNELIYDLLVVESSPLELREDPERGPVPVGLTRIAVRCADDITKLLHEGNERRSIDYTEANATSSRSHAVLEIGVKRWARRAGGKEKQVLCGKFSLVDLAGSERASDTLNSGQKLRDGANINKSLLALANCINALGRHSNSKIKGRMYIPYRNSKLTRLLKDGLSGNSRTAMIATVSASSQQYNHTINTLKYANRAKEIKTNVAQNVVIARERHHIGDYQHVIDDLQSEVARLKTQLANKDSIPRTSQTQTTTTGCDGSSSSETWLDVLSDDINENVEERINIQKALFELEDVNAQNVYERSALKRRLTNIVDQNPSSTERSTLRSRIDAIDETIRANEVLGAKYRKDVEANELVRVAIQSRIDAAINDGKSPSFLRILSQYRLVGVRNMELHFQLAIRDQIINEQRDVVRGLWDVMAKAGLSKAVATDIANREGIRIGSARTNVPSHVDASHHGSRKDGGDAADALKSGKRWNSASQSIDDDGASPKTRSAKVIERSTAPSSIQTASPLATRRRAAALERVATRTTVSTTSTTTSSRPRTADRAARPLSARPMLVSTKTTFRDNVRASVPSSGEIHNYIQRIRAPNAVTSEPRGSARLIEARATRAARQVHVNMRALSSMQCIDTK</sequence>
<keyword evidence="5 7" id="KW-0505">Motor protein</keyword>
<feature type="compositionally biased region" description="Basic and acidic residues" evidence="9">
    <location>
        <begin position="1"/>
        <end position="18"/>
    </location>
</feature>
<reference evidence="11" key="1">
    <citation type="submission" date="2021-01" db="EMBL/GenBank/DDBJ databases">
        <authorList>
            <person name="Corre E."/>
            <person name="Pelletier E."/>
            <person name="Niang G."/>
            <person name="Scheremetjew M."/>
            <person name="Finn R."/>
            <person name="Kale V."/>
            <person name="Holt S."/>
            <person name="Cochrane G."/>
            <person name="Meng A."/>
            <person name="Brown T."/>
            <person name="Cohen L."/>
        </authorList>
    </citation>
    <scope>NUCLEOTIDE SEQUENCE</scope>
    <source>
        <strain evidence="11">Clade-D-RCC2572</strain>
    </source>
</reference>
<evidence type="ECO:0000256" key="4">
    <source>
        <dbReference type="ARBA" id="ARBA00023054"/>
    </source>
</evidence>
<dbReference type="GO" id="GO:0005524">
    <property type="term" value="F:ATP binding"/>
    <property type="evidence" value="ECO:0007669"/>
    <property type="project" value="UniProtKB-UniRule"/>
</dbReference>
<accession>A0A7S0KNI2</accession>
<dbReference type="FunFam" id="3.40.850.10:FF:000056">
    <property type="entry name" value="Kinesin-like protein"/>
    <property type="match status" value="1"/>
</dbReference>
<evidence type="ECO:0000256" key="6">
    <source>
        <dbReference type="ARBA" id="ARBA00060769"/>
    </source>
</evidence>
<feature type="compositionally biased region" description="Polar residues" evidence="9">
    <location>
        <begin position="739"/>
        <end position="749"/>
    </location>
</feature>
<evidence type="ECO:0000256" key="9">
    <source>
        <dbReference type="SAM" id="MobiDB-lite"/>
    </source>
</evidence>
<comment type="similarity">
    <text evidence="6">Belongs to the TRAFAC class myosin-kinesin ATPase superfamily. Kinesin family. KIN-8 subfamily.</text>
</comment>
<dbReference type="InterPro" id="IPR027640">
    <property type="entry name" value="Kinesin-like_fam"/>
</dbReference>
<dbReference type="InterPro" id="IPR019821">
    <property type="entry name" value="Kinesin_motor_CS"/>
</dbReference>
<feature type="compositionally biased region" description="Low complexity" evidence="9">
    <location>
        <begin position="759"/>
        <end position="779"/>
    </location>
</feature>
<keyword evidence="4" id="KW-0175">Coiled coil</keyword>
<feature type="compositionally biased region" description="Low complexity" evidence="9">
    <location>
        <begin position="486"/>
        <end position="501"/>
    </location>
</feature>
<feature type="region of interest" description="Disordered" evidence="9">
    <location>
        <begin position="481"/>
        <end position="501"/>
    </location>
</feature>
<keyword evidence="3 7" id="KW-0067">ATP-binding</keyword>
<evidence type="ECO:0000256" key="7">
    <source>
        <dbReference type="PROSITE-ProRule" id="PRU00283"/>
    </source>
</evidence>
<evidence type="ECO:0000256" key="5">
    <source>
        <dbReference type="ARBA" id="ARBA00023175"/>
    </source>
</evidence>
<dbReference type="GO" id="GO:0005874">
    <property type="term" value="C:microtubule"/>
    <property type="evidence" value="ECO:0007669"/>
    <property type="project" value="UniProtKB-KW"/>
</dbReference>
<feature type="domain" description="Kinesin motor" evidence="10">
    <location>
        <begin position="106"/>
        <end position="439"/>
    </location>
</feature>
<dbReference type="GO" id="GO:0003777">
    <property type="term" value="F:microtubule motor activity"/>
    <property type="evidence" value="ECO:0007669"/>
    <property type="project" value="InterPro"/>
</dbReference>
<keyword evidence="2 7" id="KW-0547">Nucleotide-binding</keyword>
<protein>
    <recommendedName>
        <fullName evidence="8">Kinesin-like protein</fullName>
    </recommendedName>
</protein>
<dbReference type="PROSITE" id="PS00411">
    <property type="entry name" value="KINESIN_MOTOR_1"/>
    <property type="match status" value="1"/>
</dbReference>
<dbReference type="EMBL" id="HBEW01007671">
    <property type="protein sequence ID" value="CAD8587510.1"/>
    <property type="molecule type" value="Transcribed_RNA"/>
</dbReference>
<dbReference type="PANTHER" id="PTHR47968">
    <property type="entry name" value="CENTROMERE PROTEIN E"/>
    <property type="match status" value="1"/>
</dbReference>
<evidence type="ECO:0000313" key="11">
    <source>
        <dbReference type="EMBL" id="CAD8587510.1"/>
    </source>
</evidence>
<evidence type="ECO:0000256" key="8">
    <source>
        <dbReference type="RuleBase" id="RU000394"/>
    </source>
</evidence>
<dbReference type="SMART" id="SM00129">
    <property type="entry name" value="KISc"/>
    <property type="match status" value="1"/>
</dbReference>
<name>A0A7S0KNI2_9CHLO</name>
<dbReference type="PRINTS" id="PR00380">
    <property type="entry name" value="KINESINHEAVY"/>
</dbReference>
<dbReference type="Gene3D" id="3.40.850.10">
    <property type="entry name" value="Kinesin motor domain"/>
    <property type="match status" value="1"/>
</dbReference>
<dbReference type="Pfam" id="PF00225">
    <property type="entry name" value="Kinesin"/>
    <property type="match status" value="1"/>
</dbReference>
<evidence type="ECO:0000259" key="10">
    <source>
        <dbReference type="PROSITE" id="PS50067"/>
    </source>
</evidence>
<feature type="compositionally biased region" description="Polar residues" evidence="9">
    <location>
        <begin position="19"/>
        <end position="31"/>
    </location>
</feature>
<dbReference type="InterPro" id="IPR036961">
    <property type="entry name" value="Kinesin_motor_dom_sf"/>
</dbReference>